<dbReference type="Gene3D" id="3.60.21.10">
    <property type="match status" value="1"/>
</dbReference>
<keyword evidence="2" id="KW-1185">Reference proteome</keyword>
<accession>A0A021VSZ9</accession>
<dbReference type="AlphaFoldDB" id="A0A021VSZ9"/>
<dbReference type="SUPFAM" id="SSF56300">
    <property type="entry name" value="Metallo-dependent phosphatases"/>
    <property type="match status" value="1"/>
</dbReference>
<reference evidence="1 2" key="1">
    <citation type="submission" date="2014-01" db="EMBL/GenBank/DDBJ databases">
        <title>Actinotalea ferrariae CF5-4.</title>
        <authorList>
            <person name="Chen F."/>
            <person name="Li Y."/>
            <person name="Wang G."/>
        </authorList>
    </citation>
    <scope>NUCLEOTIDE SEQUENCE [LARGE SCALE GENOMIC DNA]</scope>
    <source>
        <strain evidence="1 2">CF5-4</strain>
    </source>
</reference>
<evidence type="ECO:0000313" key="2">
    <source>
        <dbReference type="Proteomes" id="UP000019753"/>
    </source>
</evidence>
<protein>
    <recommendedName>
        <fullName evidence="3">Calcineurin-like phosphoesterase domain-containing protein</fullName>
    </recommendedName>
</protein>
<sequence>MRRSRWQKYDGEWLESVRLSILPARAGAAARADAEALCREIGKFRVKGSAKLAENSGSFVAPIGDTQIGKTDGGGTAAAVPRILAEIESGARRFRVLHKRHGFAQAVLPQVGDCIEGNVSQKGAVVGRSDLGVTEQVRVYRRLLWAQVRAYAAIAPQVLVPVVPGNHDEPTRFPMTTYTDSWAIEAASAVQDAVSENPDLAERVRFVFPEHDELTVTVNVSGTVLGLAHGHQFGRDPLRWWSDQAGGRQPIGDADVLLSGHLHHLRVQDHGGGRLFLQVPSLDGGSTWFRHRAGASAPSRAVTFWTAEGRVYDLDPVL</sequence>
<organism evidence="1 2">
    <name type="scientific">Actinotalea ferrariae CF5-4</name>
    <dbReference type="NCBI Taxonomy" id="948458"/>
    <lineage>
        <taxon>Bacteria</taxon>
        <taxon>Bacillati</taxon>
        <taxon>Actinomycetota</taxon>
        <taxon>Actinomycetes</taxon>
        <taxon>Micrococcales</taxon>
        <taxon>Cellulomonadaceae</taxon>
        <taxon>Actinotalea</taxon>
    </lineage>
</organism>
<proteinExistence type="predicted"/>
<evidence type="ECO:0000313" key="1">
    <source>
        <dbReference type="EMBL" id="EYR64253.1"/>
    </source>
</evidence>
<dbReference type="InterPro" id="IPR029052">
    <property type="entry name" value="Metallo-depent_PP-like"/>
</dbReference>
<dbReference type="Proteomes" id="UP000019753">
    <property type="component" value="Unassembled WGS sequence"/>
</dbReference>
<comment type="caution">
    <text evidence="1">The sequence shown here is derived from an EMBL/GenBank/DDBJ whole genome shotgun (WGS) entry which is preliminary data.</text>
</comment>
<gene>
    <name evidence="1" type="ORF">N866_13630</name>
</gene>
<evidence type="ECO:0008006" key="3">
    <source>
        <dbReference type="Google" id="ProtNLM"/>
    </source>
</evidence>
<name>A0A021VSZ9_9CELL</name>
<dbReference type="EMBL" id="AXCW01000039">
    <property type="protein sequence ID" value="EYR64253.1"/>
    <property type="molecule type" value="Genomic_DNA"/>
</dbReference>